<evidence type="ECO:0000313" key="2">
    <source>
        <dbReference type="Proteomes" id="UP000095143"/>
    </source>
</evidence>
<dbReference type="OrthoDB" id="7028209at2"/>
<gene>
    <name evidence="1" type="ORF">BBI10_24075</name>
</gene>
<reference evidence="1 2" key="1">
    <citation type="submission" date="2016-08" db="EMBL/GenBank/DDBJ databases">
        <title>Whole genome sequence of Pseudomonas graminis strain UASWS1507, a potential biological control agent for agriculture.</title>
        <authorList>
            <person name="Crovadore J."/>
            <person name="Calmin G."/>
            <person name="Chablais R."/>
            <person name="Cochard B."/>
            <person name="Lefort F."/>
        </authorList>
    </citation>
    <scope>NUCLEOTIDE SEQUENCE [LARGE SCALE GENOMIC DNA]</scope>
    <source>
        <strain evidence="1 2">UASWS1507</strain>
    </source>
</reference>
<protein>
    <submittedName>
        <fullName evidence="1">Uncharacterized protein</fullName>
    </submittedName>
</protein>
<name>A0A1C2D986_9PSED</name>
<sequence>MPESPYITHRDIFLTGMYGTAYLLQDFILYQYNPSKFFSDTDQRCGGFDRRHQQIYEDLKAWFSDHGAASPGFRQIAEHLQSQRIARAQSVFEELCRLREMFPADYPSEPGANPSEEHGNALRNHEWYHEQNVSKGYISR</sequence>
<comment type="caution">
    <text evidence="1">The sequence shown here is derived from an EMBL/GenBank/DDBJ whole genome shotgun (WGS) entry which is preliminary data.</text>
</comment>
<dbReference type="AlphaFoldDB" id="A0A1C2D986"/>
<evidence type="ECO:0000313" key="1">
    <source>
        <dbReference type="EMBL" id="OCX11275.1"/>
    </source>
</evidence>
<dbReference type="EMBL" id="MDEN01000069">
    <property type="protein sequence ID" value="OCX11275.1"/>
    <property type="molecule type" value="Genomic_DNA"/>
</dbReference>
<accession>A0A1C2D986</accession>
<dbReference type="RefSeq" id="WP_065992378.1">
    <property type="nucleotide sequence ID" value="NZ_MDEN01000069.1"/>
</dbReference>
<dbReference type="Proteomes" id="UP000095143">
    <property type="component" value="Unassembled WGS sequence"/>
</dbReference>
<proteinExistence type="predicted"/>
<organism evidence="1 2">
    <name type="scientific">Pseudomonas graminis</name>
    <dbReference type="NCBI Taxonomy" id="158627"/>
    <lineage>
        <taxon>Bacteria</taxon>
        <taxon>Pseudomonadati</taxon>
        <taxon>Pseudomonadota</taxon>
        <taxon>Gammaproteobacteria</taxon>
        <taxon>Pseudomonadales</taxon>
        <taxon>Pseudomonadaceae</taxon>
        <taxon>Pseudomonas</taxon>
    </lineage>
</organism>